<feature type="transmembrane region" description="Helical" evidence="13">
    <location>
        <begin position="223"/>
        <end position="245"/>
    </location>
</feature>
<keyword evidence="2" id="KW-1003">Cell membrane</keyword>
<keyword evidence="15" id="KW-1185">Reference proteome</keyword>
<feature type="transmembrane region" description="Helical" evidence="13">
    <location>
        <begin position="252"/>
        <end position="270"/>
    </location>
</feature>
<keyword evidence="10" id="KW-0961">Cell wall biogenesis/degradation</keyword>
<sequence length="438" mass="49334">MDVGKSLSRIDFFMLAAVFVLMFLGVMFIYSSGISSIGVNTSNEYVKQVVRIISGLFVLVFFSLYDIEKIKSISLITYLFLIFVLIYTRLFGTLVNGARSWIYVGGFVFQPSEFTKLTTILFLGKYLDDNQKDIRSLKVFITSFIIISIPFGLILLQPDMGTASVYIPIFLAMLFISGCNIKYLTYLILLGALTLVLTMLPGWETYILQSNNTFVSVLTEPRLILYLIGSITFSILLSLIGLLYFKKEYFNWLIYFFSIIVFSLILSFVAREYVLKDYQIMRLIVFMNPQVDPLNFGWNIIQATTAVGSGGFSGKGFLQGTQSHYQFLPEQSTDFIFSILSEELGFLGALLVFGLFLIILIRGLLILTYAKNNFSILVGSGIIGMIFFHVILNVGMNIGLMPITGIPLFFLSYGGSSLWTALAGIGILQGIYQRRYRN</sequence>
<feature type="transmembrane region" description="Helical" evidence="13">
    <location>
        <begin position="344"/>
        <end position="367"/>
    </location>
</feature>
<evidence type="ECO:0000256" key="1">
    <source>
        <dbReference type="ARBA" id="ARBA00004141"/>
    </source>
</evidence>
<evidence type="ECO:0000256" key="12">
    <source>
        <dbReference type="ARBA" id="ARBA00033270"/>
    </source>
</evidence>
<feature type="transmembrane region" description="Helical" evidence="13">
    <location>
        <begin position="374"/>
        <end position="396"/>
    </location>
</feature>
<evidence type="ECO:0000256" key="13">
    <source>
        <dbReference type="SAM" id="Phobius"/>
    </source>
</evidence>
<keyword evidence="6" id="KW-0133">Cell shape</keyword>
<protein>
    <recommendedName>
        <fullName evidence="12">Cell wall polymerase</fullName>
    </recommendedName>
    <alternativeName>
        <fullName evidence="11">Peptidoglycan polymerase</fullName>
    </alternativeName>
</protein>
<feature type="transmembrane region" description="Helical" evidence="13">
    <location>
        <begin position="160"/>
        <end position="176"/>
    </location>
</feature>
<dbReference type="KEGG" id="sper:EW093_14755"/>
<keyword evidence="4" id="KW-0808">Transferase</keyword>
<evidence type="ECO:0000256" key="5">
    <source>
        <dbReference type="ARBA" id="ARBA00022692"/>
    </source>
</evidence>
<dbReference type="GO" id="GO:0071555">
    <property type="term" value="P:cell wall organization"/>
    <property type="evidence" value="ECO:0007669"/>
    <property type="project" value="UniProtKB-KW"/>
</dbReference>
<feature type="transmembrane region" description="Helical" evidence="13">
    <location>
        <begin position="12"/>
        <end position="33"/>
    </location>
</feature>
<dbReference type="GO" id="GO:0015648">
    <property type="term" value="F:lipid-linked peptidoglycan transporter activity"/>
    <property type="evidence" value="ECO:0007669"/>
    <property type="project" value="TreeGrafter"/>
</dbReference>
<evidence type="ECO:0000256" key="9">
    <source>
        <dbReference type="ARBA" id="ARBA00023136"/>
    </source>
</evidence>
<feature type="transmembrane region" description="Helical" evidence="13">
    <location>
        <begin position="101"/>
        <end position="124"/>
    </location>
</feature>
<keyword evidence="8 13" id="KW-1133">Transmembrane helix</keyword>
<feature type="transmembrane region" description="Helical" evidence="13">
    <location>
        <begin position="45"/>
        <end position="64"/>
    </location>
</feature>
<keyword evidence="9 13" id="KW-0472">Membrane</keyword>
<evidence type="ECO:0000256" key="4">
    <source>
        <dbReference type="ARBA" id="ARBA00022679"/>
    </source>
</evidence>
<feature type="transmembrane region" description="Helical" evidence="13">
    <location>
        <begin position="408"/>
        <end position="432"/>
    </location>
</feature>
<evidence type="ECO:0000313" key="14">
    <source>
        <dbReference type="EMBL" id="QEN06404.1"/>
    </source>
</evidence>
<dbReference type="GO" id="GO:0016757">
    <property type="term" value="F:glycosyltransferase activity"/>
    <property type="evidence" value="ECO:0007669"/>
    <property type="project" value="UniProtKB-KW"/>
</dbReference>
<proteinExistence type="predicted"/>
<dbReference type="PANTHER" id="PTHR30474">
    <property type="entry name" value="CELL CYCLE PROTEIN"/>
    <property type="match status" value="1"/>
</dbReference>
<feature type="transmembrane region" description="Helical" evidence="13">
    <location>
        <begin position="76"/>
        <end position="95"/>
    </location>
</feature>
<dbReference type="EMBL" id="CP035807">
    <property type="protein sequence ID" value="QEN06404.1"/>
    <property type="molecule type" value="Genomic_DNA"/>
</dbReference>
<feature type="transmembrane region" description="Helical" evidence="13">
    <location>
        <begin position="136"/>
        <end position="154"/>
    </location>
</feature>
<evidence type="ECO:0000256" key="2">
    <source>
        <dbReference type="ARBA" id="ARBA00022475"/>
    </source>
</evidence>
<evidence type="ECO:0000313" key="15">
    <source>
        <dbReference type="Proteomes" id="UP000323824"/>
    </source>
</evidence>
<dbReference type="Pfam" id="PF01098">
    <property type="entry name" value="FTSW_RODA_SPOVE"/>
    <property type="match status" value="2"/>
</dbReference>
<evidence type="ECO:0000256" key="10">
    <source>
        <dbReference type="ARBA" id="ARBA00023316"/>
    </source>
</evidence>
<name>A0A5C1QIN3_9SPIO</name>
<dbReference type="GO" id="GO:0009252">
    <property type="term" value="P:peptidoglycan biosynthetic process"/>
    <property type="evidence" value="ECO:0007669"/>
    <property type="project" value="UniProtKB-KW"/>
</dbReference>
<dbReference type="AlphaFoldDB" id="A0A5C1QIN3"/>
<reference evidence="14 15" key="1">
    <citation type="submission" date="2019-02" db="EMBL/GenBank/DDBJ databases">
        <authorList>
            <person name="Fomenkov A."/>
            <person name="Dubinina G."/>
            <person name="Grabovich M."/>
            <person name="Vincze T."/>
            <person name="Roberts R.J."/>
        </authorList>
    </citation>
    <scope>NUCLEOTIDE SEQUENCE [LARGE SCALE GENOMIC DNA]</scope>
    <source>
        <strain evidence="14 15">P</strain>
    </source>
</reference>
<dbReference type="InterPro" id="IPR011923">
    <property type="entry name" value="RodA/MrdB"/>
</dbReference>
<evidence type="ECO:0000256" key="7">
    <source>
        <dbReference type="ARBA" id="ARBA00022984"/>
    </source>
</evidence>
<evidence type="ECO:0000256" key="8">
    <source>
        <dbReference type="ARBA" id="ARBA00022989"/>
    </source>
</evidence>
<keyword evidence="7" id="KW-0573">Peptidoglycan synthesis</keyword>
<comment type="subcellular location">
    <subcellularLocation>
        <location evidence="1">Membrane</location>
        <topology evidence="1">Multi-pass membrane protein</topology>
    </subcellularLocation>
</comment>
<keyword evidence="3" id="KW-0328">Glycosyltransferase</keyword>
<feature type="transmembrane region" description="Helical" evidence="13">
    <location>
        <begin position="183"/>
        <end position="203"/>
    </location>
</feature>
<dbReference type="InterPro" id="IPR018365">
    <property type="entry name" value="Cell_cycle_FtsW-rel_CS"/>
</dbReference>
<evidence type="ECO:0000256" key="3">
    <source>
        <dbReference type="ARBA" id="ARBA00022676"/>
    </source>
</evidence>
<keyword evidence="5 13" id="KW-0812">Transmembrane</keyword>
<evidence type="ECO:0000256" key="6">
    <source>
        <dbReference type="ARBA" id="ARBA00022960"/>
    </source>
</evidence>
<dbReference type="InterPro" id="IPR001182">
    <property type="entry name" value="FtsW/RodA"/>
</dbReference>
<dbReference type="GO" id="GO:0051301">
    <property type="term" value="P:cell division"/>
    <property type="evidence" value="ECO:0007669"/>
    <property type="project" value="InterPro"/>
</dbReference>
<dbReference type="PANTHER" id="PTHR30474:SF1">
    <property type="entry name" value="PEPTIDOGLYCAN GLYCOSYLTRANSFERASE MRDB"/>
    <property type="match status" value="1"/>
</dbReference>
<dbReference type="Proteomes" id="UP000323824">
    <property type="component" value="Chromosome"/>
</dbReference>
<accession>A0A5C1QIN3</accession>
<dbReference type="OrthoDB" id="9812661at2"/>
<reference evidence="14 15" key="2">
    <citation type="submission" date="2019-09" db="EMBL/GenBank/DDBJ databases">
        <title>Complete Genome Sequence and Methylome Analysis of free living Spirochaetas.</title>
        <authorList>
            <person name="Leshcheva N."/>
            <person name="Mikheeva N."/>
        </authorList>
    </citation>
    <scope>NUCLEOTIDE SEQUENCE [LARGE SCALE GENOMIC DNA]</scope>
    <source>
        <strain evidence="14 15">P</strain>
    </source>
</reference>
<evidence type="ECO:0000256" key="11">
    <source>
        <dbReference type="ARBA" id="ARBA00032370"/>
    </source>
</evidence>
<dbReference type="NCBIfam" id="NF037961">
    <property type="entry name" value="RodA_shape"/>
    <property type="match status" value="1"/>
</dbReference>
<dbReference type="PROSITE" id="PS00428">
    <property type="entry name" value="FTSW_RODA_SPOVE"/>
    <property type="match status" value="1"/>
</dbReference>
<gene>
    <name evidence="14" type="primary">rodA</name>
    <name evidence="14" type="ORF">EW093_14755</name>
</gene>
<dbReference type="GO" id="GO:0032153">
    <property type="term" value="C:cell division site"/>
    <property type="evidence" value="ECO:0007669"/>
    <property type="project" value="TreeGrafter"/>
</dbReference>
<dbReference type="NCBIfam" id="TIGR02210">
    <property type="entry name" value="rodA_shape"/>
    <property type="match status" value="1"/>
</dbReference>
<dbReference type="GO" id="GO:0005886">
    <property type="term" value="C:plasma membrane"/>
    <property type="evidence" value="ECO:0007669"/>
    <property type="project" value="TreeGrafter"/>
</dbReference>
<organism evidence="14 15">
    <name type="scientific">Thiospirochaeta perfilievii</name>
    <dbReference type="NCBI Taxonomy" id="252967"/>
    <lineage>
        <taxon>Bacteria</taxon>
        <taxon>Pseudomonadati</taxon>
        <taxon>Spirochaetota</taxon>
        <taxon>Spirochaetia</taxon>
        <taxon>Spirochaetales</taxon>
        <taxon>Spirochaetaceae</taxon>
        <taxon>Thiospirochaeta</taxon>
    </lineage>
</organism>
<dbReference type="GO" id="GO:0008360">
    <property type="term" value="P:regulation of cell shape"/>
    <property type="evidence" value="ECO:0007669"/>
    <property type="project" value="UniProtKB-KW"/>
</dbReference>